<dbReference type="InterPro" id="IPR016181">
    <property type="entry name" value="Acyl_CoA_acyltransferase"/>
</dbReference>
<dbReference type="AlphaFoldDB" id="A0A6N6JDJ5"/>
<dbReference type="SUPFAM" id="SSF55729">
    <property type="entry name" value="Acyl-CoA N-acyltransferases (Nat)"/>
    <property type="match status" value="1"/>
</dbReference>
<proteinExistence type="predicted"/>
<dbReference type="PANTHER" id="PTHR31435">
    <property type="entry name" value="PROTEIN NATD1"/>
    <property type="match status" value="1"/>
</dbReference>
<dbReference type="PROSITE" id="PS51729">
    <property type="entry name" value="GNAT_YJDJ"/>
    <property type="match status" value="1"/>
</dbReference>
<organism evidence="2 3">
    <name type="scientific">Litoreibacter roseus</name>
    <dbReference type="NCBI Taxonomy" id="2601869"/>
    <lineage>
        <taxon>Bacteria</taxon>
        <taxon>Pseudomonadati</taxon>
        <taxon>Pseudomonadota</taxon>
        <taxon>Alphaproteobacteria</taxon>
        <taxon>Rhodobacterales</taxon>
        <taxon>Roseobacteraceae</taxon>
        <taxon>Litoreibacter</taxon>
    </lineage>
</organism>
<name>A0A6N6JDJ5_9RHOB</name>
<sequence length="94" mass="10498">MADVRKEIEGGHGRYVLETDHGAAEMTFSVTSSTMIIVDHTVVPKEVEGQGFASKLAEFMVQDARENGHKIVPLCPYVNAWRRRHPDSADVFQV</sequence>
<dbReference type="PANTHER" id="PTHR31435:SF10">
    <property type="entry name" value="BSR4717 PROTEIN"/>
    <property type="match status" value="1"/>
</dbReference>
<dbReference type="InterPro" id="IPR031165">
    <property type="entry name" value="GNAT_YJDJ"/>
</dbReference>
<dbReference type="Proteomes" id="UP000436822">
    <property type="component" value="Unassembled WGS sequence"/>
</dbReference>
<feature type="domain" description="N-acetyltransferase" evidence="1">
    <location>
        <begin position="7"/>
        <end position="93"/>
    </location>
</feature>
<comment type="caution">
    <text evidence="2">The sequence shown here is derived from an EMBL/GenBank/DDBJ whole genome shotgun (WGS) entry which is preliminary data.</text>
</comment>
<evidence type="ECO:0000313" key="2">
    <source>
        <dbReference type="EMBL" id="GFE63439.1"/>
    </source>
</evidence>
<dbReference type="GO" id="GO:0016740">
    <property type="term" value="F:transferase activity"/>
    <property type="evidence" value="ECO:0007669"/>
    <property type="project" value="UniProtKB-KW"/>
</dbReference>
<keyword evidence="2" id="KW-0808">Transferase</keyword>
<keyword evidence="3" id="KW-1185">Reference proteome</keyword>
<protein>
    <submittedName>
        <fullName evidence="2">N-acetyltransferase</fullName>
    </submittedName>
</protein>
<accession>A0A6N6JDJ5</accession>
<dbReference type="RefSeq" id="WP_243144794.1">
    <property type="nucleotide sequence ID" value="NZ_BLJE01000001.1"/>
</dbReference>
<reference evidence="2 3" key="1">
    <citation type="submission" date="2019-12" db="EMBL/GenBank/DDBJ databases">
        <title>Litoreibacter badius sp. nov., a novel bacteriochlorophyll a-containing bacterium in the genus Litoreibacter.</title>
        <authorList>
            <person name="Kanamuro M."/>
            <person name="Takabe Y."/>
            <person name="Mori K."/>
            <person name="Takaichi S."/>
            <person name="Hanada S."/>
        </authorList>
    </citation>
    <scope>NUCLEOTIDE SEQUENCE [LARGE SCALE GENOMIC DNA]</scope>
    <source>
        <strain evidence="2 3">K6</strain>
    </source>
</reference>
<dbReference type="Pfam" id="PF14542">
    <property type="entry name" value="Acetyltransf_CG"/>
    <property type="match status" value="1"/>
</dbReference>
<dbReference type="EMBL" id="BLJE01000001">
    <property type="protein sequence ID" value="GFE63439.1"/>
    <property type="molecule type" value="Genomic_DNA"/>
</dbReference>
<evidence type="ECO:0000259" key="1">
    <source>
        <dbReference type="PROSITE" id="PS51729"/>
    </source>
</evidence>
<evidence type="ECO:0000313" key="3">
    <source>
        <dbReference type="Proteomes" id="UP000436822"/>
    </source>
</evidence>
<dbReference type="Gene3D" id="3.40.630.30">
    <property type="match status" value="1"/>
</dbReference>
<dbReference type="InterPro" id="IPR045057">
    <property type="entry name" value="Gcn5-rel_NAT"/>
</dbReference>
<gene>
    <name evidence="2" type="ORF">KIN_05130</name>
</gene>